<evidence type="ECO:0000313" key="1">
    <source>
        <dbReference type="EMBL" id="EMR71108.1"/>
    </source>
</evidence>
<sequence>MGICMDLNPYRFETPWSAFEFAFHVLDVQANVVIMSMAWLSREDAREFSQMPKEPDMDTLTYWVKRLEPLIRSESEDEIIVIFANRTGVETEAVYAGTSAVIGIKNGEVSVYGLLGRGEKELLVVDTSTAPFGQLVYRPDQPTVVENDAGTPSGLGHQKCRLELTEAIMEII</sequence>
<dbReference type="GO" id="GO:0008418">
    <property type="term" value="F:protein-N-terminal asparagine amidohydrolase activity"/>
    <property type="evidence" value="ECO:0007669"/>
    <property type="project" value="InterPro"/>
</dbReference>
<proteinExistence type="predicted"/>
<name>M7T2R3_EUTLA</name>
<dbReference type="GO" id="GO:0030163">
    <property type="term" value="P:protein catabolic process"/>
    <property type="evidence" value="ECO:0007669"/>
    <property type="project" value="TreeGrafter"/>
</dbReference>
<dbReference type="Proteomes" id="UP000012174">
    <property type="component" value="Unassembled WGS sequence"/>
</dbReference>
<dbReference type="InterPro" id="IPR036526">
    <property type="entry name" value="C-N_Hydrolase_sf"/>
</dbReference>
<dbReference type="AlphaFoldDB" id="M7T2R3"/>
<dbReference type="HOGENOM" id="CLU_1555253_0_0_1"/>
<keyword evidence="2" id="KW-1185">Reference proteome</keyword>
<protein>
    <submittedName>
        <fullName evidence="1">Putative carbon-nitrogen hydrolase protein</fullName>
    </submittedName>
</protein>
<gene>
    <name evidence="1" type="ORF">UCREL1_1853</name>
</gene>
<accession>M7T2R3</accession>
<dbReference type="KEGG" id="ela:UCREL1_1853"/>
<dbReference type="SUPFAM" id="SSF56317">
    <property type="entry name" value="Carbon-nitrogen hydrolase"/>
    <property type="match status" value="1"/>
</dbReference>
<dbReference type="OrthoDB" id="201515at2759"/>
<dbReference type="OMA" id="IMSMAWL"/>
<evidence type="ECO:0000313" key="2">
    <source>
        <dbReference type="Proteomes" id="UP000012174"/>
    </source>
</evidence>
<dbReference type="EMBL" id="KB705701">
    <property type="protein sequence ID" value="EMR71108.1"/>
    <property type="molecule type" value="Genomic_DNA"/>
</dbReference>
<dbReference type="GO" id="GO:0070773">
    <property type="term" value="F:protein-N-terminal glutamine amidohydrolase activity"/>
    <property type="evidence" value="ECO:0007669"/>
    <property type="project" value="InterPro"/>
</dbReference>
<dbReference type="eggNOG" id="KOG0806">
    <property type="taxonomic scope" value="Eukaryota"/>
</dbReference>
<organism evidence="1 2">
    <name type="scientific">Eutypa lata (strain UCR-EL1)</name>
    <name type="common">Grapevine dieback disease fungus</name>
    <name type="synonym">Eutypa armeniacae</name>
    <dbReference type="NCBI Taxonomy" id="1287681"/>
    <lineage>
        <taxon>Eukaryota</taxon>
        <taxon>Fungi</taxon>
        <taxon>Dikarya</taxon>
        <taxon>Ascomycota</taxon>
        <taxon>Pezizomycotina</taxon>
        <taxon>Sordariomycetes</taxon>
        <taxon>Xylariomycetidae</taxon>
        <taxon>Xylariales</taxon>
        <taxon>Diatrypaceae</taxon>
        <taxon>Eutypa</taxon>
    </lineage>
</organism>
<dbReference type="InterPro" id="IPR039703">
    <property type="entry name" value="Nta1"/>
</dbReference>
<dbReference type="PANTHER" id="PTHR11750:SF26">
    <property type="entry name" value="PROTEIN N-TERMINAL AMIDASE"/>
    <property type="match status" value="1"/>
</dbReference>
<keyword evidence="1" id="KW-0378">Hydrolase</keyword>
<dbReference type="STRING" id="1287681.M7T2R3"/>
<dbReference type="PANTHER" id="PTHR11750">
    <property type="entry name" value="PROTEIN N-TERMINAL AMIDASE"/>
    <property type="match status" value="1"/>
</dbReference>
<dbReference type="Gene3D" id="3.60.110.10">
    <property type="entry name" value="Carbon-nitrogen hydrolase"/>
    <property type="match status" value="1"/>
</dbReference>
<reference evidence="2" key="1">
    <citation type="journal article" date="2013" name="Genome Announc.">
        <title>Draft genome sequence of the grapevine dieback fungus Eutypa lata UCR-EL1.</title>
        <authorList>
            <person name="Blanco-Ulate B."/>
            <person name="Rolshausen P.E."/>
            <person name="Cantu D."/>
        </authorList>
    </citation>
    <scope>NUCLEOTIDE SEQUENCE [LARGE SCALE GENOMIC DNA]</scope>
    <source>
        <strain evidence="2">UCR-EL1</strain>
    </source>
</reference>